<protein>
    <recommendedName>
        <fullName evidence="3">Sulfotransferase family protein</fullName>
    </recommendedName>
</protein>
<dbReference type="Pfam" id="PF13469">
    <property type="entry name" value="Sulfotransfer_3"/>
    <property type="match status" value="1"/>
</dbReference>
<organism evidence="1 2">
    <name type="scientific">Methylomonas koyamae</name>
    <dbReference type="NCBI Taxonomy" id="702114"/>
    <lineage>
        <taxon>Bacteria</taxon>
        <taxon>Pseudomonadati</taxon>
        <taxon>Pseudomonadota</taxon>
        <taxon>Gammaproteobacteria</taxon>
        <taxon>Methylococcales</taxon>
        <taxon>Methylococcaceae</taxon>
        <taxon>Methylomonas</taxon>
    </lineage>
</organism>
<evidence type="ECO:0000313" key="1">
    <source>
        <dbReference type="EMBL" id="OAI14917.1"/>
    </source>
</evidence>
<dbReference type="AlphaFoldDB" id="A0A177NAD0"/>
<evidence type="ECO:0008006" key="3">
    <source>
        <dbReference type="Google" id="ProtNLM"/>
    </source>
</evidence>
<evidence type="ECO:0000313" key="2">
    <source>
        <dbReference type="Proteomes" id="UP000077628"/>
    </source>
</evidence>
<dbReference type="Gene3D" id="3.40.50.300">
    <property type="entry name" value="P-loop containing nucleotide triphosphate hydrolases"/>
    <property type="match status" value="1"/>
</dbReference>
<gene>
    <name evidence="1" type="ORF">A1355_11615</name>
</gene>
<name>A0A177NAD0_9GAMM</name>
<dbReference type="InterPro" id="IPR027417">
    <property type="entry name" value="P-loop_NTPase"/>
</dbReference>
<reference evidence="2" key="1">
    <citation type="submission" date="2016-03" db="EMBL/GenBank/DDBJ databases">
        <authorList>
            <person name="Heylen K."/>
            <person name="De Vos P."/>
            <person name="Vekeman B."/>
        </authorList>
    </citation>
    <scope>NUCLEOTIDE SEQUENCE [LARGE SCALE GENOMIC DNA]</scope>
    <source>
        <strain evidence="2">R-45383</strain>
    </source>
</reference>
<comment type="caution">
    <text evidence="1">The sequence shown here is derived from an EMBL/GenBank/DDBJ whole genome shotgun (WGS) entry which is preliminary data.</text>
</comment>
<proteinExistence type="predicted"/>
<dbReference type="EMBL" id="LUUK01000196">
    <property type="protein sequence ID" value="OAI14917.1"/>
    <property type="molecule type" value="Genomic_DNA"/>
</dbReference>
<dbReference type="SUPFAM" id="SSF52540">
    <property type="entry name" value="P-loop containing nucleoside triphosphate hydrolases"/>
    <property type="match status" value="1"/>
</dbReference>
<dbReference type="STRING" id="702114.A1355_11615"/>
<keyword evidence="2" id="KW-1185">Reference proteome</keyword>
<dbReference type="Proteomes" id="UP000077628">
    <property type="component" value="Unassembled WGS sequence"/>
</dbReference>
<accession>A0A177NAD0</accession>
<sequence>MDNKMFETVRRANLIDPWNNDSVISEQRTRFVVPVNQPLVLISEVQRSGGTLLTQLLDQHPQLHVHPSELHIGRPNKRFWPKLNLELSADDWFDQLWEHPALLHARDGYSKPGKYSHATLPFLFLGTLQKQLFKQLLEEKSVQSQRDILDAYATSYFNAWLDYAGLYRDPKTVKYWVTFVARVSFDPDNITGFFSDYPDGYFVSVVRDPVSWFASASRYMPEVYGNVEEACNLWHHSTERALAEFQSRPEKVFLVSFEQLVANSFEIINNLCDFLNISPIASIDCIRPTFNGMPISSNSSFDTSNYTVLQNSLDRSKYLADDLICYIRQYCGELHEDAMALIASLGPIRRK</sequence>